<reference evidence="1 2" key="1">
    <citation type="submission" date="2021-06" db="EMBL/GenBank/DDBJ databases">
        <authorList>
            <person name="Palmer J.M."/>
        </authorList>
    </citation>
    <scope>NUCLEOTIDE SEQUENCE [LARGE SCALE GENOMIC DNA]</scope>
    <source>
        <strain evidence="1 2">GA_2019</strain>
        <tissue evidence="1">Muscle</tissue>
    </source>
</reference>
<comment type="caution">
    <text evidence="1">The sequence shown here is derived from an EMBL/GenBank/DDBJ whole genome shotgun (WGS) entry which is preliminary data.</text>
</comment>
<evidence type="ECO:0000313" key="2">
    <source>
        <dbReference type="Proteomes" id="UP001476798"/>
    </source>
</evidence>
<feature type="non-terminal residue" evidence="1">
    <location>
        <position position="1"/>
    </location>
</feature>
<accession>A0ABV0MR05</accession>
<gene>
    <name evidence="1" type="ORF">GOODEAATRI_003984</name>
</gene>
<dbReference type="Proteomes" id="UP001476798">
    <property type="component" value="Unassembled WGS sequence"/>
</dbReference>
<keyword evidence="2" id="KW-1185">Reference proteome</keyword>
<organism evidence="1 2">
    <name type="scientific">Goodea atripinnis</name>
    <dbReference type="NCBI Taxonomy" id="208336"/>
    <lineage>
        <taxon>Eukaryota</taxon>
        <taxon>Metazoa</taxon>
        <taxon>Chordata</taxon>
        <taxon>Craniata</taxon>
        <taxon>Vertebrata</taxon>
        <taxon>Euteleostomi</taxon>
        <taxon>Actinopterygii</taxon>
        <taxon>Neopterygii</taxon>
        <taxon>Teleostei</taxon>
        <taxon>Neoteleostei</taxon>
        <taxon>Acanthomorphata</taxon>
        <taxon>Ovalentaria</taxon>
        <taxon>Atherinomorphae</taxon>
        <taxon>Cyprinodontiformes</taxon>
        <taxon>Goodeidae</taxon>
        <taxon>Goodea</taxon>
    </lineage>
</organism>
<protein>
    <submittedName>
        <fullName evidence="1">Uncharacterized protein</fullName>
    </submittedName>
</protein>
<sequence>PRGLPGSHEPVCRISPRSPCSVCPPSHGDLPTSLSVASSLFPGRNNSTTKAARGSADIPILPHAHTILLKHAVNLKRKMTLFTSKLCFHQPIVLPTWCCHMNIGFSQNSSAYRTSYAPKMAPCDVACL</sequence>
<dbReference type="EMBL" id="JAHRIO010010157">
    <property type="protein sequence ID" value="MEQ2160873.1"/>
    <property type="molecule type" value="Genomic_DNA"/>
</dbReference>
<evidence type="ECO:0000313" key="1">
    <source>
        <dbReference type="EMBL" id="MEQ2160873.1"/>
    </source>
</evidence>
<proteinExistence type="predicted"/>
<name>A0ABV0MR05_9TELE</name>